<gene>
    <name evidence="1" type="ORF">AALA52_03755</name>
</gene>
<comment type="caution">
    <text evidence="1">The sequence shown here is derived from an EMBL/GenBank/DDBJ whole genome shotgun (WGS) entry which is preliminary data.</text>
</comment>
<dbReference type="Pfam" id="PF12363">
    <property type="entry name" value="Phage_TAC_12"/>
    <property type="match status" value="1"/>
</dbReference>
<evidence type="ECO:0000313" key="1">
    <source>
        <dbReference type="EMBL" id="MEY8443358.1"/>
    </source>
</evidence>
<proteinExistence type="predicted"/>
<sequence length="116" mass="12902">MITINGKEYNLFFGMKFLEAIDRMTGEKELNEELGYLLATAIYDENLLSIAKLLKACLNTYPELTAADIDAYLESELDDKGLSKLVGFLKSTAKACNATKKVMKQVEQLVKENGIA</sequence>
<name>A0ABV4D4M5_9LACT</name>
<dbReference type="RefSeq" id="WP_251712878.1">
    <property type="nucleotide sequence ID" value="NZ_CALPDE010000011.1"/>
</dbReference>
<dbReference type="InterPro" id="IPR024410">
    <property type="entry name" value="Phage_TAC_12"/>
</dbReference>
<dbReference type="Proteomes" id="UP001565283">
    <property type="component" value="Unassembled WGS sequence"/>
</dbReference>
<keyword evidence="2" id="KW-1185">Reference proteome</keyword>
<evidence type="ECO:0000313" key="2">
    <source>
        <dbReference type="Proteomes" id="UP001565283"/>
    </source>
</evidence>
<dbReference type="EMBL" id="JBCLSH010000008">
    <property type="protein sequence ID" value="MEY8443358.1"/>
    <property type="molecule type" value="Genomic_DNA"/>
</dbReference>
<organism evidence="1 2">
    <name type="scientific">Lactococcus ileimucosae</name>
    <dbReference type="NCBI Taxonomy" id="2941329"/>
    <lineage>
        <taxon>Bacteria</taxon>
        <taxon>Bacillati</taxon>
        <taxon>Bacillota</taxon>
        <taxon>Bacilli</taxon>
        <taxon>Lactobacillales</taxon>
        <taxon>Streptococcaceae</taxon>
        <taxon>Lactococcus</taxon>
    </lineage>
</organism>
<accession>A0ABV4D4M5</accession>
<reference evidence="1 2" key="1">
    <citation type="submission" date="2024-03" db="EMBL/GenBank/DDBJ databases">
        <title>Mouse gut bacterial collection (mGBC) of GemPharmatech.</title>
        <authorList>
            <person name="He Y."/>
            <person name="Dong L."/>
            <person name="Wu D."/>
            <person name="Gao X."/>
            <person name="Lin Z."/>
        </authorList>
    </citation>
    <scope>NUCLEOTIDE SEQUENCE [LARGE SCALE GENOMIC DNA]</scope>
    <source>
        <strain evidence="1 2">61-15</strain>
    </source>
</reference>
<protein>
    <submittedName>
        <fullName evidence="1">Tail assembly chaperone</fullName>
    </submittedName>
</protein>